<dbReference type="GO" id="GO:0016020">
    <property type="term" value="C:membrane"/>
    <property type="evidence" value="ECO:0007669"/>
    <property type="project" value="UniProtKB-SubCell"/>
</dbReference>
<evidence type="ECO:0000313" key="7">
    <source>
        <dbReference type="Proteomes" id="UP000266118"/>
    </source>
</evidence>
<reference evidence="6 7" key="1">
    <citation type="submission" date="2018-09" db="EMBL/GenBank/DDBJ databases">
        <title>Arachidicoccus sp. nov., a bacterium isolated from soil.</title>
        <authorList>
            <person name="Weon H.-Y."/>
            <person name="Kwon S.-W."/>
            <person name="Lee S.A."/>
        </authorList>
    </citation>
    <scope>NUCLEOTIDE SEQUENCE [LARGE SCALE GENOMIC DNA]</scope>
    <source>
        <strain evidence="6 7">KIS59-12</strain>
    </source>
</reference>
<dbReference type="OrthoDB" id="3385086at2"/>
<dbReference type="EMBL" id="CP032489">
    <property type="protein sequence ID" value="AYD46621.1"/>
    <property type="molecule type" value="Genomic_DNA"/>
</dbReference>
<keyword evidence="3 5" id="KW-1133">Transmembrane helix</keyword>
<dbReference type="Proteomes" id="UP000266118">
    <property type="component" value="Chromosome"/>
</dbReference>
<evidence type="ECO:0000313" key="6">
    <source>
        <dbReference type="EMBL" id="AYD46621.1"/>
    </source>
</evidence>
<gene>
    <name evidence="6" type="ORF">D6B99_02715</name>
</gene>
<feature type="transmembrane region" description="Helical" evidence="5">
    <location>
        <begin position="6"/>
        <end position="25"/>
    </location>
</feature>
<feature type="transmembrane region" description="Helical" evidence="5">
    <location>
        <begin position="69"/>
        <end position="89"/>
    </location>
</feature>
<sequence>MNAILWVIQSLIAIVFLYSGVNKSIYSRQKLVSKGQTGVEGLSKGMIRFIGISEILGAIGIILPGLIDVFPFLTVVAAICLALVMVPASIIHYKRYEPKNVITNCIIFSMCVFVTYGRLAF</sequence>
<organism evidence="6 7">
    <name type="scientific">Arachidicoccus soli</name>
    <dbReference type="NCBI Taxonomy" id="2341117"/>
    <lineage>
        <taxon>Bacteria</taxon>
        <taxon>Pseudomonadati</taxon>
        <taxon>Bacteroidota</taxon>
        <taxon>Chitinophagia</taxon>
        <taxon>Chitinophagales</taxon>
        <taxon>Chitinophagaceae</taxon>
        <taxon>Arachidicoccus</taxon>
    </lineage>
</organism>
<evidence type="ECO:0000256" key="2">
    <source>
        <dbReference type="ARBA" id="ARBA00022692"/>
    </source>
</evidence>
<dbReference type="KEGG" id="ark:D6B99_02715"/>
<evidence type="ECO:0000256" key="3">
    <source>
        <dbReference type="ARBA" id="ARBA00022989"/>
    </source>
</evidence>
<protein>
    <submittedName>
        <fullName evidence="6">DoxX family protein</fullName>
    </submittedName>
</protein>
<accession>A0A386HMA3</accession>
<keyword evidence="4 5" id="KW-0472">Membrane</keyword>
<evidence type="ECO:0000256" key="4">
    <source>
        <dbReference type="ARBA" id="ARBA00023136"/>
    </source>
</evidence>
<feature type="transmembrane region" description="Helical" evidence="5">
    <location>
        <begin position="46"/>
        <end position="63"/>
    </location>
</feature>
<dbReference type="AlphaFoldDB" id="A0A386HMA3"/>
<evidence type="ECO:0000256" key="5">
    <source>
        <dbReference type="SAM" id="Phobius"/>
    </source>
</evidence>
<feature type="transmembrane region" description="Helical" evidence="5">
    <location>
        <begin position="101"/>
        <end position="119"/>
    </location>
</feature>
<proteinExistence type="predicted"/>
<name>A0A386HMA3_9BACT</name>
<comment type="subcellular location">
    <subcellularLocation>
        <location evidence="1">Membrane</location>
        <topology evidence="1">Multi-pass membrane protein</topology>
    </subcellularLocation>
</comment>
<dbReference type="InterPro" id="IPR032808">
    <property type="entry name" value="DoxX"/>
</dbReference>
<keyword evidence="2 5" id="KW-0812">Transmembrane</keyword>
<dbReference type="Pfam" id="PF13564">
    <property type="entry name" value="DoxX_2"/>
    <property type="match status" value="1"/>
</dbReference>
<keyword evidence="7" id="KW-1185">Reference proteome</keyword>
<dbReference type="RefSeq" id="WP_119984833.1">
    <property type="nucleotide sequence ID" value="NZ_CP032489.1"/>
</dbReference>
<evidence type="ECO:0000256" key="1">
    <source>
        <dbReference type="ARBA" id="ARBA00004141"/>
    </source>
</evidence>